<accession>A0A0A1MA00</accession>
<reference evidence="1 2" key="1">
    <citation type="submission" date="2014-11" db="EMBL/GenBank/DDBJ databases">
        <authorList>
            <person name="Urmite Genomes Urmite Genomes"/>
        </authorList>
    </citation>
    <scope>NUCLEOTIDE SEQUENCE [LARGE SCALE GENOMIC DNA]</scope>
    <source>
        <strain evidence="1 2">Oc5</strain>
    </source>
</reference>
<organism evidence="1 2">
    <name type="scientific">Oceanobacillus oncorhynchi</name>
    <dbReference type="NCBI Taxonomy" id="545501"/>
    <lineage>
        <taxon>Bacteria</taxon>
        <taxon>Bacillati</taxon>
        <taxon>Bacillota</taxon>
        <taxon>Bacilli</taxon>
        <taxon>Bacillales</taxon>
        <taxon>Bacillaceae</taxon>
        <taxon>Oceanobacillus</taxon>
    </lineage>
</organism>
<dbReference type="Proteomes" id="UP000040453">
    <property type="component" value="Unassembled WGS sequence"/>
</dbReference>
<evidence type="ECO:0000313" key="1">
    <source>
        <dbReference type="EMBL" id="CEI82170.1"/>
    </source>
</evidence>
<protein>
    <submittedName>
        <fullName evidence="1">Uncharacterized protein</fullName>
    </submittedName>
</protein>
<proteinExistence type="predicted"/>
<gene>
    <name evidence="1" type="ORF">BN997_02028</name>
</gene>
<dbReference type="EMBL" id="CDGG01000001">
    <property type="protein sequence ID" value="CEI82170.1"/>
    <property type="molecule type" value="Genomic_DNA"/>
</dbReference>
<sequence length="39" mass="4426">MMIFRLIVIGFFSLTALSVFTYQGVEVFHAVADIFRAKS</sequence>
<keyword evidence="2" id="KW-1185">Reference proteome</keyword>
<dbReference type="AlphaFoldDB" id="A0A0A1MA00"/>
<evidence type="ECO:0000313" key="2">
    <source>
        <dbReference type="Proteomes" id="UP000040453"/>
    </source>
</evidence>
<name>A0A0A1MA00_9BACI</name>